<feature type="binding site" description="type 1 copper site" evidence="12">
    <location>
        <position position="121"/>
    </location>
    <ligand>
        <name>Cu cation</name>
        <dbReference type="ChEBI" id="CHEBI:23378"/>
        <label>1</label>
    </ligand>
</feature>
<dbReference type="InterPro" id="IPR001287">
    <property type="entry name" value="NO2-reductase_Cu"/>
</dbReference>
<comment type="subunit">
    <text evidence="4">Homotrimer.</text>
</comment>
<dbReference type="Proteomes" id="UP000230959">
    <property type="component" value="Unassembled WGS sequence"/>
</dbReference>
<evidence type="ECO:0000256" key="4">
    <source>
        <dbReference type="ARBA" id="ARBA00011233"/>
    </source>
</evidence>
<dbReference type="FunFam" id="2.60.40.420:FF:000093">
    <property type="entry name" value="Copper-containing nitrite reductase"/>
    <property type="match status" value="1"/>
</dbReference>
<dbReference type="InterPro" id="IPR045087">
    <property type="entry name" value="Cu-oxidase_fam"/>
</dbReference>
<comment type="cofactor">
    <cofactor evidence="2 12">
        <name>Cu(2+)</name>
        <dbReference type="ChEBI" id="CHEBI:29036"/>
    </cofactor>
</comment>
<dbReference type="EMBL" id="PFER01000038">
    <property type="protein sequence ID" value="PJE73450.1"/>
    <property type="molecule type" value="Genomic_DNA"/>
</dbReference>
<feature type="binding site" description="type 1 copper site" evidence="12">
    <location>
        <position position="135"/>
    </location>
    <ligand>
        <name>Cu cation</name>
        <dbReference type="ChEBI" id="CHEBI:23378"/>
        <label>1</label>
    </ligand>
</feature>
<evidence type="ECO:0000259" key="13">
    <source>
        <dbReference type="Pfam" id="PF07732"/>
    </source>
</evidence>
<dbReference type="EC" id="1.7.2.1" evidence="5"/>
<evidence type="ECO:0000256" key="7">
    <source>
        <dbReference type="ARBA" id="ARBA00022723"/>
    </source>
</evidence>
<keyword evidence="9" id="KW-0560">Oxidoreductase</keyword>
<evidence type="ECO:0000256" key="3">
    <source>
        <dbReference type="ARBA" id="ARBA00010609"/>
    </source>
</evidence>
<keyword evidence="8" id="KW-0677">Repeat</keyword>
<dbReference type="InterPro" id="IPR011707">
    <property type="entry name" value="Cu-oxidase-like_N"/>
</dbReference>
<comment type="catalytic activity">
    <reaction evidence="11">
        <text>nitric oxide + Fe(III)-[cytochrome c] + H2O = Fe(II)-[cytochrome c] + nitrite + 2 H(+)</text>
        <dbReference type="Rhea" id="RHEA:15233"/>
        <dbReference type="Rhea" id="RHEA-COMP:10350"/>
        <dbReference type="Rhea" id="RHEA-COMP:14399"/>
        <dbReference type="ChEBI" id="CHEBI:15377"/>
        <dbReference type="ChEBI" id="CHEBI:15378"/>
        <dbReference type="ChEBI" id="CHEBI:16301"/>
        <dbReference type="ChEBI" id="CHEBI:16480"/>
        <dbReference type="ChEBI" id="CHEBI:29033"/>
        <dbReference type="ChEBI" id="CHEBI:29034"/>
        <dbReference type="EC" id="1.7.2.1"/>
    </reaction>
</comment>
<dbReference type="GO" id="GO:0005507">
    <property type="term" value="F:copper ion binding"/>
    <property type="evidence" value="ECO:0007669"/>
    <property type="project" value="InterPro"/>
</dbReference>
<evidence type="ECO:0000256" key="8">
    <source>
        <dbReference type="ARBA" id="ARBA00022737"/>
    </source>
</evidence>
<reference evidence="15" key="1">
    <citation type="submission" date="2017-09" db="EMBL/GenBank/DDBJ databases">
        <title>Depth-based differentiation of microbial function through sediment-hosted aquifers and enrichment of novel symbionts in the deep terrestrial subsurface.</title>
        <authorList>
            <person name="Probst A.J."/>
            <person name="Ladd B."/>
            <person name="Jarett J.K."/>
            <person name="Geller-Mcgrath D.E."/>
            <person name="Sieber C.M.K."/>
            <person name="Emerson J.B."/>
            <person name="Anantharaman K."/>
            <person name="Thomas B.C."/>
            <person name="Malmstrom R."/>
            <person name="Stieglmeier M."/>
            <person name="Klingl A."/>
            <person name="Woyke T."/>
            <person name="Ryan C.M."/>
            <person name="Banfield J.F."/>
        </authorList>
    </citation>
    <scope>NUCLEOTIDE SEQUENCE [LARGE SCALE GENOMIC DNA]</scope>
</reference>
<evidence type="ECO:0000256" key="9">
    <source>
        <dbReference type="ARBA" id="ARBA00023002"/>
    </source>
</evidence>
<feature type="binding site" description="type 1 copper site" evidence="12">
    <location>
        <position position="277"/>
    </location>
    <ligand>
        <name>Cu cation</name>
        <dbReference type="ChEBI" id="CHEBI:23378"/>
        <label>1</label>
    </ligand>
</feature>
<evidence type="ECO:0000313" key="14">
    <source>
        <dbReference type="EMBL" id="PJE73450.1"/>
    </source>
</evidence>
<dbReference type="CDD" id="cd11020">
    <property type="entry name" value="CuRO_1_CuNIR"/>
    <property type="match status" value="1"/>
</dbReference>
<evidence type="ECO:0000256" key="1">
    <source>
        <dbReference type="ARBA" id="ARBA00001960"/>
    </source>
</evidence>
<dbReference type="SUPFAM" id="SSF49503">
    <property type="entry name" value="Cupredoxins"/>
    <property type="match status" value="2"/>
</dbReference>
<keyword evidence="7 12" id="KW-0479">Metal-binding</keyword>
<dbReference type="PANTHER" id="PTHR11709:SF394">
    <property type="entry name" value="FI03373P-RELATED"/>
    <property type="match status" value="1"/>
</dbReference>
<evidence type="ECO:0000313" key="15">
    <source>
        <dbReference type="Proteomes" id="UP000230959"/>
    </source>
</evidence>
<comment type="caution">
    <text evidence="14">The sequence shown here is derived from an EMBL/GenBank/DDBJ whole genome shotgun (WGS) entry which is preliminary data.</text>
</comment>
<evidence type="ECO:0000256" key="2">
    <source>
        <dbReference type="ARBA" id="ARBA00001973"/>
    </source>
</evidence>
<organism evidence="14 15">
    <name type="scientific">Candidatus Terrybacteria bacterium CG10_big_fil_rev_8_21_14_0_10_41_10</name>
    <dbReference type="NCBI Taxonomy" id="1975026"/>
    <lineage>
        <taxon>Bacteria</taxon>
        <taxon>Candidatus Terryibacteriota</taxon>
    </lineage>
</organism>
<proteinExistence type="inferred from homology"/>
<protein>
    <recommendedName>
        <fullName evidence="6">Copper-containing nitrite reductase</fullName>
        <ecNumber evidence="5">1.7.2.1</ecNumber>
    </recommendedName>
</protein>
<feature type="binding site" description="type 1 copper site" evidence="12">
    <location>
        <position position="130"/>
    </location>
    <ligand>
        <name>Cu cation</name>
        <dbReference type="ChEBI" id="CHEBI:23378"/>
        <label>1</label>
    </ligand>
</feature>
<comment type="similarity">
    <text evidence="3">Belongs to the multicopper oxidase family.</text>
</comment>
<comment type="cofactor">
    <cofactor evidence="1 12">
        <name>Cu(+)</name>
        <dbReference type="ChEBI" id="CHEBI:49552"/>
    </cofactor>
</comment>
<dbReference type="AlphaFoldDB" id="A0A2M8LA20"/>
<dbReference type="PANTHER" id="PTHR11709">
    <property type="entry name" value="MULTI-COPPER OXIDASE"/>
    <property type="match status" value="1"/>
</dbReference>
<evidence type="ECO:0000256" key="12">
    <source>
        <dbReference type="PIRSR" id="PIRSR601287-1"/>
    </source>
</evidence>
<evidence type="ECO:0000256" key="5">
    <source>
        <dbReference type="ARBA" id="ARBA00011882"/>
    </source>
</evidence>
<evidence type="ECO:0000256" key="11">
    <source>
        <dbReference type="ARBA" id="ARBA00049340"/>
    </source>
</evidence>
<dbReference type="GO" id="GO:0050421">
    <property type="term" value="F:nitrite reductase (NO-forming) activity"/>
    <property type="evidence" value="ECO:0007669"/>
    <property type="project" value="UniProtKB-EC"/>
</dbReference>
<sequence length="317" mass="34645">MEHVANIAKLPDDIPPPIKRNYPETVKVEMTAKEVVGEMANGVTFNYWTFDGRVPGPMIRVREGDTVELTLKNDPSSVHHHSIDLHAVNGPGGGHGATKVAPGESKTFKFKALNPGLYVYHCAHPNVATHMAHGMYGMILVEPEEGLPEVDKEFYVMQGEFYSAGGLGKKGLQIFDAKKMINGQPEYIVFNGKTNSLNPDNMKVNVGDTVRFFVGNGGVNLISSFHLIGEIFDKVYPEASIGGDYHYNVQTTLIPAGGAAITEFKMDVPGSYILVDHALARLDRGAWGIMIAEGEENLEIFDPMMDPLADDGHSHTH</sequence>
<dbReference type="InterPro" id="IPR008972">
    <property type="entry name" value="Cupredoxin"/>
</dbReference>
<gene>
    <name evidence="14" type="primary">nirK</name>
    <name evidence="14" type="ORF">COV02_02590</name>
</gene>
<accession>A0A2M8LA20</accession>
<feature type="binding site" description="type 1 copper site" evidence="12">
    <location>
        <position position="122"/>
    </location>
    <ligand>
        <name>Cu cation</name>
        <dbReference type="ChEBI" id="CHEBI:23378"/>
        <label>1</label>
    </ligand>
</feature>
<keyword evidence="10 12" id="KW-0186">Copper</keyword>
<dbReference type="Pfam" id="PF07732">
    <property type="entry name" value="Cu-oxidase_3"/>
    <property type="match status" value="1"/>
</dbReference>
<evidence type="ECO:0000256" key="6">
    <source>
        <dbReference type="ARBA" id="ARBA00017290"/>
    </source>
</evidence>
<feature type="binding site" description="type 1 copper site" evidence="12">
    <location>
        <position position="81"/>
    </location>
    <ligand>
        <name>Cu cation</name>
        <dbReference type="ChEBI" id="CHEBI:23378"/>
        <label>1</label>
    </ligand>
</feature>
<dbReference type="CDD" id="cd04208">
    <property type="entry name" value="CuRO_2_CuNIR"/>
    <property type="match status" value="1"/>
</dbReference>
<evidence type="ECO:0000256" key="10">
    <source>
        <dbReference type="ARBA" id="ARBA00023008"/>
    </source>
</evidence>
<feature type="domain" description="Plastocyanin-like" evidence="13">
    <location>
        <begin position="40"/>
        <end position="145"/>
    </location>
</feature>
<dbReference type="Gene3D" id="2.60.40.420">
    <property type="entry name" value="Cupredoxins - blue copper proteins"/>
    <property type="match status" value="2"/>
</dbReference>
<dbReference type="PRINTS" id="PR00695">
    <property type="entry name" value="CUNO2RDTASE"/>
</dbReference>
<dbReference type="NCBIfam" id="TIGR02376">
    <property type="entry name" value="Cu_nitrite_red"/>
    <property type="match status" value="1"/>
</dbReference>
<feature type="binding site" description="type 1 copper site" evidence="12">
    <location>
        <position position="86"/>
    </location>
    <ligand>
        <name>Cu cation</name>
        <dbReference type="ChEBI" id="CHEBI:23378"/>
        <label>1</label>
    </ligand>
</feature>
<name>A0A2M8LA20_9BACT</name>